<name>A0ABS8Z4R7_9PSEU</name>
<dbReference type="SUPFAM" id="SSF53807">
    <property type="entry name" value="Helical backbone' metal receptor"/>
    <property type="match status" value="1"/>
</dbReference>
<protein>
    <recommendedName>
        <fullName evidence="3">Fe/B12 periplasmic-binding domain-containing protein</fullName>
    </recommendedName>
</protein>
<reference evidence="1 2" key="1">
    <citation type="submission" date="2021-12" db="EMBL/GenBank/DDBJ databases">
        <title>Genome sequence of Kibdelosporangium philippinense ATCC 49844.</title>
        <authorList>
            <person name="Fedorov E.A."/>
            <person name="Omeragic M."/>
            <person name="Shalygina K.F."/>
            <person name="Maclea K.S."/>
        </authorList>
    </citation>
    <scope>NUCLEOTIDE SEQUENCE [LARGE SCALE GENOMIC DNA]</scope>
    <source>
        <strain evidence="1 2">ATCC 49844</strain>
    </source>
</reference>
<keyword evidence="2" id="KW-1185">Reference proteome</keyword>
<gene>
    <name evidence="1" type="ORF">LWC34_08325</name>
</gene>
<dbReference type="Proteomes" id="UP001521150">
    <property type="component" value="Unassembled WGS sequence"/>
</dbReference>
<comment type="caution">
    <text evidence="1">The sequence shown here is derived from an EMBL/GenBank/DDBJ whole genome shotgun (WGS) entry which is preliminary data.</text>
</comment>
<accession>A0ABS8Z4R7</accession>
<sequence>MPLVLAGALLTGRGATSQEATPTGMFSVTIKTAFGDAVIKQKPQRVVALGLGLGDIAIANALGANIVGAVKNYTGDPIPYLQAAGRHRVHRSSTPCPPLQNREIHIPAQ</sequence>
<evidence type="ECO:0000313" key="1">
    <source>
        <dbReference type="EMBL" id="MCE7002835.1"/>
    </source>
</evidence>
<dbReference type="RefSeq" id="WP_233724379.1">
    <property type="nucleotide sequence ID" value="NZ_JAJVCN010000001.1"/>
</dbReference>
<proteinExistence type="predicted"/>
<organism evidence="1 2">
    <name type="scientific">Kibdelosporangium philippinense</name>
    <dbReference type="NCBI Taxonomy" id="211113"/>
    <lineage>
        <taxon>Bacteria</taxon>
        <taxon>Bacillati</taxon>
        <taxon>Actinomycetota</taxon>
        <taxon>Actinomycetes</taxon>
        <taxon>Pseudonocardiales</taxon>
        <taxon>Pseudonocardiaceae</taxon>
        <taxon>Kibdelosporangium</taxon>
    </lineage>
</organism>
<evidence type="ECO:0000313" key="2">
    <source>
        <dbReference type="Proteomes" id="UP001521150"/>
    </source>
</evidence>
<evidence type="ECO:0008006" key="3">
    <source>
        <dbReference type="Google" id="ProtNLM"/>
    </source>
</evidence>
<dbReference type="EMBL" id="JAJVCN010000001">
    <property type="protein sequence ID" value="MCE7002835.1"/>
    <property type="molecule type" value="Genomic_DNA"/>
</dbReference>
<dbReference type="Gene3D" id="3.40.50.1980">
    <property type="entry name" value="Nitrogenase molybdenum iron protein domain"/>
    <property type="match status" value="1"/>
</dbReference>